<sequence>MWTYAQQAGEGEGEQQRRAALGARAAHRVSAAPGAAGARASPACRHGRRRTARPAPAHSLTHCTGGHCGHSARTSHTRALAAGLGLGLPPASAARAPRPRPRAPVSAPAPRAPPSSDELLIRCSTDLLLLQLARSPPSPSSALCACDYKNLNLV</sequence>
<evidence type="ECO:0000313" key="3">
    <source>
        <dbReference type="Proteomes" id="UP001154114"/>
    </source>
</evidence>
<dbReference type="AlphaFoldDB" id="A0A9P0BUB6"/>
<dbReference type="Proteomes" id="UP001154114">
    <property type="component" value="Chromosome 20"/>
</dbReference>
<gene>
    <name evidence="2" type="ORF">CINC_LOCUS6369</name>
</gene>
<accession>A0A9P0BUB6</accession>
<evidence type="ECO:0000313" key="2">
    <source>
        <dbReference type="EMBL" id="CAH0594418.1"/>
    </source>
</evidence>
<reference evidence="2" key="1">
    <citation type="submission" date="2021-12" db="EMBL/GenBank/DDBJ databases">
        <authorList>
            <person name="King R."/>
        </authorList>
    </citation>
    <scope>NUCLEOTIDE SEQUENCE</scope>
</reference>
<feature type="compositionally biased region" description="Low complexity" evidence="1">
    <location>
        <begin position="18"/>
        <end position="43"/>
    </location>
</feature>
<organism evidence="2 3">
    <name type="scientific">Chrysodeixis includens</name>
    <name type="common">Soybean looper</name>
    <name type="synonym">Pseudoplusia includens</name>
    <dbReference type="NCBI Taxonomy" id="689277"/>
    <lineage>
        <taxon>Eukaryota</taxon>
        <taxon>Metazoa</taxon>
        <taxon>Ecdysozoa</taxon>
        <taxon>Arthropoda</taxon>
        <taxon>Hexapoda</taxon>
        <taxon>Insecta</taxon>
        <taxon>Pterygota</taxon>
        <taxon>Neoptera</taxon>
        <taxon>Endopterygota</taxon>
        <taxon>Lepidoptera</taxon>
        <taxon>Glossata</taxon>
        <taxon>Ditrysia</taxon>
        <taxon>Noctuoidea</taxon>
        <taxon>Noctuidae</taxon>
        <taxon>Plusiinae</taxon>
        <taxon>Chrysodeixis</taxon>
    </lineage>
</organism>
<feature type="region of interest" description="Disordered" evidence="1">
    <location>
        <begin position="1"/>
        <end position="116"/>
    </location>
</feature>
<name>A0A9P0BUB6_CHRIL</name>
<proteinExistence type="predicted"/>
<dbReference type="EMBL" id="LR824023">
    <property type="protein sequence ID" value="CAH0594418.1"/>
    <property type="molecule type" value="Genomic_DNA"/>
</dbReference>
<evidence type="ECO:0000256" key="1">
    <source>
        <dbReference type="SAM" id="MobiDB-lite"/>
    </source>
</evidence>
<protein>
    <submittedName>
        <fullName evidence="2">Uncharacterized protein</fullName>
    </submittedName>
</protein>
<dbReference type="OrthoDB" id="10647180at2759"/>
<keyword evidence="3" id="KW-1185">Reference proteome</keyword>
<feature type="compositionally biased region" description="Low complexity" evidence="1">
    <location>
        <begin position="78"/>
        <end position="96"/>
    </location>
</feature>